<name>A0A0F0CMJ1_9BACT</name>
<dbReference type="Gene3D" id="1.50.10.140">
    <property type="match status" value="1"/>
</dbReference>
<evidence type="ECO:0000313" key="2">
    <source>
        <dbReference type="EMBL" id="KJJ84487.1"/>
    </source>
</evidence>
<keyword evidence="1" id="KW-0472">Membrane</keyword>
<accession>A0A0F0CMJ1</accession>
<evidence type="ECO:0000256" key="1">
    <source>
        <dbReference type="SAM" id="Phobius"/>
    </source>
</evidence>
<comment type="caution">
    <text evidence="2">The sequence shown here is derived from an EMBL/GenBank/DDBJ whole genome shotgun (WGS) entry which is preliminary data.</text>
</comment>
<feature type="transmembrane region" description="Helical" evidence="1">
    <location>
        <begin position="287"/>
        <end position="310"/>
    </location>
</feature>
<feature type="transmembrane region" description="Helical" evidence="1">
    <location>
        <begin position="226"/>
        <end position="248"/>
    </location>
</feature>
<keyword evidence="1" id="KW-1133">Transmembrane helix</keyword>
<reference evidence="2 3" key="1">
    <citation type="submission" date="2015-02" db="EMBL/GenBank/DDBJ databases">
        <title>Single-cell genomics of uncultivated deep-branching MTB reveals a conserved set of magnetosome genes.</title>
        <authorList>
            <person name="Kolinko S."/>
            <person name="Richter M."/>
            <person name="Glockner F.O."/>
            <person name="Brachmann A."/>
            <person name="Schuler D."/>
        </authorList>
    </citation>
    <scope>NUCLEOTIDE SEQUENCE [LARGE SCALE GENOMIC DNA]</scope>
    <source>
        <strain evidence="2">SKK-01</strain>
    </source>
</reference>
<keyword evidence="1" id="KW-0812">Transmembrane</keyword>
<sequence>MHFMLWLKNSLRADGTLDQDPRFPACPTGKVFDEIVGDISALKGTKNNSMADSDTIWTKDSINGLIAKIEHPSNKEYGIFQSRVEPYNTEESILTKYSYHIFKKYRDRGARLWRAVKQVNFIGHGAGWNVDRFLNDVAVKIKDGYLSHDIIEGIFSKTALIEDVVTLEEIPPNLFLQVKQWARWWKGNKLSFVFLKKEVPDETGKLVKNPATLINKYLLYLSTKNYISAPILLALILTNMIFAHSIFFGSLTLLKVVYGALISFELYGSALTGNGSVGDLYKSVRSLIMFVLLAPVNVVEVSIIVTRSYIDDIKNKIRKTEKRLEWAPQGGLAKDLTLKQSYSNLKYVMLFAIASMCIYHNYMGTGLYYFFGALLISPLIAWYTSKAPPTEGVRFWSSGITRFMAVFLTILTLSNTGFSAEPPVQPAPAGQVASSQDSQAAKIRNEIIAKKFQSFLPSGDGREGYILYDHIKDDGYRSPLEGRYSRPEGFAYQIKVLHMAIKGNASLPGVTAESARKELLSLMQYLNKNKDKSGFLPLYVLYGDIGHSEVRVDQEGKINMLDNAFLILDLLAAYGGLGDSRNETDKAIVKEIERFIGDLKWNLVFDEKTGLFPQHYYPRRPLDQRFDKTEGELKEVYSEGFLAYLVGYLVGGLDIRWSELEQGAILNESPEGTFRWIPKTKHGALYQMPIFLYFEPTLNEALFKANQNLVDASLRISAQNKYLLPPLPSPTPGSSSYRYSIGGLNDLASDVVDASFSSPVGAAGFVEAVYPGKGLSLLGEVRRSIGSIPDSYTIRDGKVVPSLWSATDNAFFMAGGLYSRDVRSDILTALKRLPQGQKRYEQLQGILAKTITFKAVPSEDEVRKLKSAAETKNISASSLLAKDIVQFAFPMNIPEAHPMTGENKLTISYQNPADKWGGYGIKFAVPQNMRGKWINISYTTDKEIYVKCELKKDKPEGGEVAVGENQKVLLSKTADGQTVSFLIPDNDKFEKVTVMTLVVEISRLPADDAKVTINVRDISVSDKPAGKSSGGINKHVPGNNYYTIGQIKEIDNIISTAEQGGNTHSLAQGHQRIADLIRRITRFEKEEDLRQFVIDTIGDTSLAERFAKKLFAIHSELKILSDQLNRGRSNLHVNGRGLKLKEVRSNDIGFYPQHTKEGVVLEKENALPVFDRIPEGAQTLYVAEGFESKYLNASFDRNVFAQTILHSMLEYFFDVDHQDSSVMEILFNKEEKPALKGLQAISDIQREYLFVAAEKKLIGYFPDLFNVHDYDIGDSFRVTAVLEYIHAMEKAGLNSDAIIQNLQVNLAPHASEKSFFEKLSGIDNGYLKAVMDNLLGRSLPDLNKVGREAITAPVGEPVAMPTPLLEPLMNGEVVIAQRQTQVVEAFTATNRKADTVKVVIGIPIDMNKAEVQPTLSAINRALAKNGFGNREDNKQVVTFEIDINDSTKTAQNQERAMQKASEGLLPNDRVVLFTPQMEKGPQLAGKTQESYKGQGNITVVPDAYSDSVPEKNMYPDVMVRVALGRNIAFYYSGKDPQGTLAIINNLLAKIADGFVPIVSIDDLLNLLKPLRIRPIDYKTITDWQKSQEAVAMAA</sequence>
<evidence type="ECO:0000313" key="3">
    <source>
        <dbReference type="Proteomes" id="UP000033428"/>
    </source>
</evidence>
<dbReference type="EMBL" id="JYNY01000344">
    <property type="protein sequence ID" value="KJJ84487.1"/>
    <property type="molecule type" value="Genomic_DNA"/>
</dbReference>
<organism evidence="2 3">
    <name type="scientific">Candidatus Omnitrophus magneticus</name>
    <dbReference type="NCBI Taxonomy" id="1609969"/>
    <lineage>
        <taxon>Bacteria</taxon>
        <taxon>Pseudomonadati</taxon>
        <taxon>Candidatus Omnitrophota</taxon>
        <taxon>Candidatus Omnitrophus</taxon>
    </lineage>
</organism>
<feature type="transmembrane region" description="Helical" evidence="1">
    <location>
        <begin position="344"/>
        <end position="361"/>
    </location>
</feature>
<dbReference type="Proteomes" id="UP000033428">
    <property type="component" value="Unassembled WGS sequence"/>
</dbReference>
<keyword evidence="3" id="KW-1185">Reference proteome</keyword>
<proteinExistence type="predicted"/>
<gene>
    <name evidence="2" type="ORF">OMAG_001644</name>
</gene>
<protein>
    <submittedName>
        <fullName evidence="2">Membrane protein</fullName>
    </submittedName>
</protein>